<evidence type="ECO:0000313" key="3">
    <source>
        <dbReference type="EMBL" id="KEO81023.1"/>
    </source>
</evidence>
<dbReference type="AlphaFoldDB" id="A0A074LMB4"/>
<protein>
    <recommendedName>
        <fullName evidence="5">Oxidoreductase</fullName>
    </recommendedName>
</protein>
<proteinExistence type="predicted"/>
<dbReference type="PANTHER" id="PTHR43377">
    <property type="entry name" value="BILIVERDIN REDUCTASE A"/>
    <property type="match status" value="1"/>
</dbReference>
<organism evidence="3 4">
    <name type="scientific">Tumebacillus flagellatus</name>
    <dbReference type="NCBI Taxonomy" id="1157490"/>
    <lineage>
        <taxon>Bacteria</taxon>
        <taxon>Bacillati</taxon>
        <taxon>Bacillota</taxon>
        <taxon>Bacilli</taxon>
        <taxon>Bacillales</taxon>
        <taxon>Alicyclobacillaceae</taxon>
        <taxon>Tumebacillus</taxon>
    </lineage>
</organism>
<comment type="caution">
    <text evidence="3">The sequence shown here is derived from an EMBL/GenBank/DDBJ whole genome shotgun (WGS) entry which is preliminary data.</text>
</comment>
<feature type="domain" description="GFO/IDH/MocA-like oxidoreductase" evidence="2">
    <location>
        <begin position="152"/>
        <end position="257"/>
    </location>
</feature>
<dbReference type="SUPFAM" id="SSF51735">
    <property type="entry name" value="NAD(P)-binding Rossmann-fold domains"/>
    <property type="match status" value="1"/>
</dbReference>
<reference evidence="3 4" key="1">
    <citation type="journal article" date="2013" name="Int. J. Syst. Evol. Microbiol.">
        <title>Tumebacillus flagellatus sp. nov., an alpha-amylase/pullulanase-producing bacterium isolated from cassava wastewater.</title>
        <authorList>
            <person name="Wang Q."/>
            <person name="Xie N."/>
            <person name="Qin Y."/>
            <person name="Shen N."/>
            <person name="Zhu J."/>
            <person name="Mi H."/>
            <person name="Huang R."/>
        </authorList>
    </citation>
    <scope>NUCLEOTIDE SEQUENCE [LARGE SCALE GENOMIC DNA]</scope>
    <source>
        <strain evidence="3 4">GST4</strain>
    </source>
</reference>
<dbReference type="PANTHER" id="PTHR43377:SF6">
    <property type="entry name" value="GFO_IDH_MOCA-LIKE OXIDOREDUCTASE N-TERMINAL DOMAIN-CONTAINING PROTEIN"/>
    <property type="match status" value="1"/>
</dbReference>
<dbReference type="Proteomes" id="UP000027931">
    <property type="component" value="Unassembled WGS sequence"/>
</dbReference>
<keyword evidence="4" id="KW-1185">Reference proteome</keyword>
<name>A0A074LMB4_9BACL</name>
<dbReference type="OrthoDB" id="9815825at2"/>
<dbReference type="InterPro" id="IPR036291">
    <property type="entry name" value="NAD(P)-bd_dom_sf"/>
</dbReference>
<feature type="domain" description="Gfo/Idh/MocA-like oxidoreductase N-terminal" evidence="1">
    <location>
        <begin position="13"/>
        <end position="137"/>
    </location>
</feature>
<accession>A0A074LMB4</accession>
<dbReference type="RefSeq" id="WP_038094369.1">
    <property type="nucleotide sequence ID" value="NZ_JMIR01000050.1"/>
</dbReference>
<dbReference type="SUPFAM" id="SSF55347">
    <property type="entry name" value="Glyceraldehyde-3-phosphate dehydrogenase-like, C-terminal domain"/>
    <property type="match status" value="1"/>
</dbReference>
<dbReference type="InterPro" id="IPR051450">
    <property type="entry name" value="Gfo/Idh/MocA_Oxidoreductases"/>
</dbReference>
<dbReference type="Gene3D" id="3.40.50.720">
    <property type="entry name" value="NAD(P)-binding Rossmann-like Domain"/>
    <property type="match status" value="1"/>
</dbReference>
<dbReference type="Gene3D" id="3.30.360.10">
    <property type="entry name" value="Dihydrodipicolinate Reductase, domain 2"/>
    <property type="match status" value="1"/>
</dbReference>
<dbReference type="EMBL" id="JMIR01000050">
    <property type="protein sequence ID" value="KEO81023.1"/>
    <property type="molecule type" value="Genomic_DNA"/>
</dbReference>
<dbReference type="InterPro" id="IPR000683">
    <property type="entry name" value="Gfo/Idh/MocA-like_OxRdtase_N"/>
</dbReference>
<sequence length="338" mass="37464">MSRTAEAEAASAVKVAVLGAGQWGQNLVKTFAQLGALAAVVDPSPEIRKKVHADFPTVHVLESCEELLQLQAKEPEAQDIRAVVIATPAPTHFALAREFLLAGMDVFLEKPMTLTVEDAVEVNRIAREQEAVLMVGHLLLYQPAIQFIKSFLERGELGPLQSLHQKRLKLGRVRQNEDVLWSFGAHDLAVLHHLVGNSPQTITASGQCVLQPEAAIADDVHVHLGFAGGVHAHLHVSWLWPVQERRLMVAGTRGMLEYDEQTQTVTWHRKGVREDLSTWEEASEVVFQGDTAPLRLECQHFLDCVQHRQTPLSDGESAEQVVRVLQQAAQRMKEGVVR</sequence>
<evidence type="ECO:0000259" key="2">
    <source>
        <dbReference type="Pfam" id="PF22725"/>
    </source>
</evidence>
<dbReference type="Pfam" id="PF22725">
    <property type="entry name" value="GFO_IDH_MocA_C3"/>
    <property type="match status" value="1"/>
</dbReference>
<evidence type="ECO:0000313" key="4">
    <source>
        <dbReference type="Proteomes" id="UP000027931"/>
    </source>
</evidence>
<evidence type="ECO:0008006" key="5">
    <source>
        <dbReference type="Google" id="ProtNLM"/>
    </source>
</evidence>
<dbReference type="STRING" id="1157490.EL26_23065"/>
<gene>
    <name evidence="3" type="ORF">EL26_23065</name>
</gene>
<dbReference type="eggNOG" id="COG0673">
    <property type="taxonomic scope" value="Bacteria"/>
</dbReference>
<dbReference type="Pfam" id="PF01408">
    <property type="entry name" value="GFO_IDH_MocA"/>
    <property type="match status" value="1"/>
</dbReference>
<evidence type="ECO:0000259" key="1">
    <source>
        <dbReference type="Pfam" id="PF01408"/>
    </source>
</evidence>
<dbReference type="GO" id="GO:0000166">
    <property type="term" value="F:nucleotide binding"/>
    <property type="evidence" value="ECO:0007669"/>
    <property type="project" value="InterPro"/>
</dbReference>
<dbReference type="InterPro" id="IPR055170">
    <property type="entry name" value="GFO_IDH_MocA-like_dom"/>
</dbReference>